<dbReference type="AlphaFoldDB" id="A0A9P4X2X9"/>
<sequence>MSGVLCTWAANIPHASEQFYEDEYIPSMASKLAQHALHCELVEVGLDDEVDGVGEREAPWKWLTVYEMDDVDKATDSTYDKSNHISMTGPMAKARFDVRTYEEVGRWQEGGVWDGNHGDVASVAVMEWQVAEGNEKEVVDFYKAEAAPTIASSPDVLRFRMFKIKNATVLKADSYETLQKEKLHTYLTLVELESEEWPWDVVIALGEKPKWREYFEGQKVVERVSPKRRYDAMEDEHAREASEEVQFCQDDLVQQISPSNGTPQLFSVQRRSALKANLKGRIRQEIEEEARKMQETNKGNIMGEVMEEMQSDMRLEIEKELRGALGKR</sequence>
<dbReference type="Proteomes" id="UP000758155">
    <property type="component" value="Unassembled WGS sequence"/>
</dbReference>
<keyword evidence="2" id="KW-1185">Reference proteome</keyword>
<proteinExistence type="predicted"/>
<dbReference type="EMBL" id="SWKV01000001">
    <property type="protein sequence ID" value="KAF3048422.1"/>
    <property type="molecule type" value="Genomic_DNA"/>
</dbReference>
<reference evidence="1" key="1">
    <citation type="submission" date="2019-04" db="EMBL/GenBank/DDBJ databases">
        <title>Sequencing of skin fungus with MAO and IRED activity.</title>
        <authorList>
            <person name="Marsaioli A.J."/>
            <person name="Bonatto J.M.C."/>
            <person name="Reis Junior O."/>
        </authorList>
    </citation>
    <scope>NUCLEOTIDE SEQUENCE</scope>
    <source>
        <strain evidence="1">28M1</strain>
    </source>
</reference>
<dbReference type="OrthoDB" id="3753685at2759"/>
<comment type="caution">
    <text evidence="1">The sequence shown here is derived from an EMBL/GenBank/DDBJ whole genome shotgun (WGS) entry which is preliminary data.</text>
</comment>
<gene>
    <name evidence="1" type="ORF">E8E12_011790</name>
</gene>
<evidence type="ECO:0000313" key="1">
    <source>
        <dbReference type="EMBL" id="KAF3048422.1"/>
    </source>
</evidence>
<organism evidence="1 2">
    <name type="scientific">Didymella heteroderae</name>
    <dbReference type="NCBI Taxonomy" id="1769908"/>
    <lineage>
        <taxon>Eukaryota</taxon>
        <taxon>Fungi</taxon>
        <taxon>Dikarya</taxon>
        <taxon>Ascomycota</taxon>
        <taxon>Pezizomycotina</taxon>
        <taxon>Dothideomycetes</taxon>
        <taxon>Pleosporomycetidae</taxon>
        <taxon>Pleosporales</taxon>
        <taxon>Pleosporineae</taxon>
        <taxon>Didymellaceae</taxon>
        <taxon>Didymella</taxon>
    </lineage>
</organism>
<name>A0A9P4X2X9_9PLEO</name>
<accession>A0A9P4X2X9</accession>
<protein>
    <submittedName>
        <fullName evidence="1">Uncharacterized protein</fullName>
    </submittedName>
</protein>
<evidence type="ECO:0000313" key="2">
    <source>
        <dbReference type="Proteomes" id="UP000758155"/>
    </source>
</evidence>